<sequence length="110" mass="11990">MREEQLPPVKKGSARGRKTLMVFGILFIIAGVFLGSFACSFQVMIQAAQSEETDENTLQSENAKLKEDVQLLQDQITILQAELDRYKPTSKPSSSSSSSSRSTSASGSSR</sequence>
<feature type="transmembrane region" description="Helical" evidence="3">
    <location>
        <begin position="20"/>
        <end position="45"/>
    </location>
</feature>
<feature type="region of interest" description="Disordered" evidence="2">
    <location>
        <begin position="83"/>
        <end position="110"/>
    </location>
</feature>
<evidence type="ECO:0000256" key="3">
    <source>
        <dbReference type="SAM" id="Phobius"/>
    </source>
</evidence>
<dbReference type="EMBL" id="JADCKB010000002">
    <property type="protein sequence ID" value="MBE5039172.1"/>
    <property type="molecule type" value="Genomic_DNA"/>
</dbReference>
<keyword evidence="1" id="KW-0175">Coiled coil</keyword>
<gene>
    <name evidence="4" type="ORF">INF28_01640</name>
</gene>
<keyword evidence="3" id="KW-1133">Transmembrane helix</keyword>
<evidence type="ECO:0000313" key="4">
    <source>
        <dbReference type="EMBL" id="MBE5039172.1"/>
    </source>
</evidence>
<feature type="compositionally biased region" description="Low complexity" evidence="2">
    <location>
        <begin position="90"/>
        <end position="110"/>
    </location>
</feature>
<proteinExistence type="predicted"/>
<dbReference type="Proteomes" id="UP000806542">
    <property type="component" value="Unassembled WGS sequence"/>
</dbReference>
<feature type="coiled-coil region" evidence="1">
    <location>
        <begin position="48"/>
        <end position="82"/>
    </location>
</feature>
<keyword evidence="3" id="KW-0472">Membrane</keyword>
<dbReference type="AlphaFoldDB" id="A0A9D5LYE5"/>
<keyword evidence="3" id="KW-0812">Transmembrane</keyword>
<keyword evidence="5" id="KW-1185">Reference proteome</keyword>
<reference evidence="4" key="1">
    <citation type="submission" date="2020-10" db="EMBL/GenBank/DDBJ databases">
        <title>ChiBAC.</title>
        <authorList>
            <person name="Zenner C."/>
            <person name="Hitch T.C.A."/>
            <person name="Clavel T."/>
        </authorList>
    </citation>
    <scope>NUCLEOTIDE SEQUENCE</scope>
    <source>
        <strain evidence="4">DSM 107454</strain>
    </source>
</reference>
<organism evidence="4 5">
    <name type="scientific">Ructibacterium gallinarum</name>
    <dbReference type="NCBI Taxonomy" id="2779355"/>
    <lineage>
        <taxon>Bacteria</taxon>
        <taxon>Bacillati</taxon>
        <taxon>Bacillota</taxon>
        <taxon>Clostridia</taxon>
        <taxon>Eubacteriales</taxon>
        <taxon>Oscillospiraceae</taxon>
        <taxon>Ructibacterium</taxon>
    </lineage>
</organism>
<name>A0A9D5LYE5_9FIRM</name>
<evidence type="ECO:0000256" key="2">
    <source>
        <dbReference type="SAM" id="MobiDB-lite"/>
    </source>
</evidence>
<evidence type="ECO:0000256" key="1">
    <source>
        <dbReference type="SAM" id="Coils"/>
    </source>
</evidence>
<dbReference type="RefSeq" id="WP_226391735.1">
    <property type="nucleotide sequence ID" value="NZ_JADCKB010000002.1"/>
</dbReference>
<accession>A0A9D5LYE5</accession>
<protein>
    <submittedName>
        <fullName evidence="4">Uncharacterized protein</fullName>
    </submittedName>
</protein>
<evidence type="ECO:0000313" key="5">
    <source>
        <dbReference type="Proteomes" id="UP000806542"/>
    </source>
</evidence>
<comment type="caution">
    <text evidence="4">The sequence shown here is derived from an EMBL/GenBank/DDBJ whole genome shotgun (WGS) entry which is preliminary data.</text>
</comment>